<accession>A0AAD2ZK71</accession>
<sequence>MWSPSSWKDFPIEQNPHYPDKCALEYFQTNIYNPPPLVFVSKKVWAKYHFRYIS</sequence>
<dbReference type="EMBL" id="ABEXCJ050000012">
    <property type="protein sequence ID" value="EMR4591776.1"/>
    <property type="molecule type" value="Genomic_DNA"/>
</dbReference>
<reference evidence="1" key="1">
    <citation type="submission" date="2023-10" db="EMBL/GenBank/DDBJ databases">
        <authorList>
            <consortium name="Clinical and Environmental Microbiology Branch: Whole genome sequencing antimicrobial resistance pathogens in the healthcare setting"/>
        </authorList>
    </citation>
    <scope>NUCLEOTIDE SEQUENCE</scope>
    <source>
        <strain evidence="1">2020QW-00022</strain>
    </source>
</reference>
<organism evidence="1">
    <name type="scientific">Providencia rettgeri</name>
    <dbReference type="NCBI Taxonomy" id="587"/>
    <lineage>
        <taxon>Bacteria</taxon>
        <taxon>Pseudomonadati</taxon>
        <taxon>Pseudomonadota</taxon>
        <taxon>Gammaproteobacteria</taxon>
        <taxon>Enterobacterales</taxon>
        <taxon>Morganellaceae</taxon>
        <taxon>Providencia</taxon>
    </lineage>
</organism>
<dbReference type="EMBL" id="ABEXCJ040000012">
    <property type="protein sequence ID" value="ELR5219589.1"/>
    <property type="molecule type" value="Genomic_DNA"/>
</dbReference>
<name>A0AAD2ZK71_PRORE</name>
<comment type="caution">
    <text evidence="1">The sequence shown here is derived from an EMBL/GenBank/DDBJ whole genome shotgun (WGS) entry which is preliminary data.</text>
</comment>
<evidence type="ECO:0000313" key="1">
    <source>
        <dbReference type="EMBL" id="ELR5219589.1"/>
    </source>
</evidence>
<evidence type="ECO:0000313" key="2">
    <source>
        <dbReference type="EMBL" id="EMR4591776.1"/>
    </source>
</evidence>
<dbReference type="SUPFAM" id="SSF51569">
    <property type="entry name" value="Aldolase"/>
    <property type="match status" value="1"/>
</dbReference>
<dbReference type="AlphaFoldDB" id="A0AAD2ZK71"/>
<gene>
    <name evidence="2" type="ORF">M0K77_004149</name>
    <name evidence="1" type="ORF">M0K77_RS20745</name>
</gene>
<proteinExistence type="predicted"/>
<protein>
    <submittedName>
        <fullName evidence="1">3-deoxy-7-phosphoheptulonate synthase</fullName>
    </submittedName>
</protein>